<dbReference type="Pfam" id="PF20240">
    <property type="entry name" value="DUF6597"/>
    <property type="match status" value="1"/>
</dbReference>
<dbReference type="GO" id="GO:0043565">
    <property type="term" value="F:sequence-specific DNA binding"/>
    <property type="evidence" value="ECO:0007669"/>
    <property type="project" value="InterPro"/>
</dbReference>
<gene>
    <name evidence="5" type="ORF">EDB95_3425</name>
</gene>
<evidence type="ECO:0000256" key="3">
    <source>
        <dbReference type="ARBA" id="ARBA00023163"/>
    </source>
</evidence>
<dbReference type="PROSITE" id="PS01124">
    <property type="entry name" value="HTH_ARAC_FAMILY_2"/>
    <property type="match status" value="1"/>
</dbReference>
<sequence>MQLFAPTPVLRPYIRSFLVLDTASAMDNRVVPDTSIVVAFRYAGEVNTAEEGTLPRLVISGLRKTARVLHYEQGTGNILAILREGAARSFFPIAFHELFGQSINLDTFVPASLLQAVEERLNEATDAVSRVAVVASFLTDRLNDTREDRLITSVVHKIRADKGELPIGALLRDIPLSRDPFEKRFRQAVGATPKQFSSIVRFRNLITTYPKAGSLTRMAYASGFFDQAHFIKDFRAFTGKAPREFFAGADYW</sequence>
<accession>A0A4R8DY40</accession>
<feature type="domain" description="HTH araC/xylS-type" evidence="4">
    <location>
        <begin position="148"/>
        <end position="248"/>
    </location>
</feature>
<dbReference type="PANTHER" id="PTHR46796">
    <property type="entry name" value="HTH-TYPE TRANSCRIPTIONAL ACTIVATOR RHAS-RELATED"/>
    <property type="match status" value="1"/>
</dbReference>
<keyword evidence="2" id="KW-0238">DNA-binding</keyword>
<name>A0A4R8DY40_9BACT</name>
<dbReference type="Pfam" id="PF12833">
    <property type="entry name" value="HTH_18"/>
    <property type="match status" value="1"/>
</dbReference>
<evidence type="ECO:0000313" key="6">
    <source>
        <dbReference type="Proteomes" id="UP000294498"/>
    </source>
</evidence>
<proteinExistence type="predicted"/>
<reference evidence="5 6" key="1">
    <citation type="submission" date="2019-03" db="EMBL/GenBank/DDBJ databases">
        <title>Genomic Encyclopedia of Type Strains, Phase IV (KMG-IV): sequencing the most valuable type-strain genomes for metagenomic binning, comparative biology and taxonomic classification.</title>
        <authorList>
            <person name="Goeker M."/>
        </authorList>
    </citation>
    <scope>NUCLEOTIDE SEQUENCE [LARGE SCALE GENOMIC DNA]</scope>
    <source>
        <strain evidence="5 6">DSM 100059</strain>
    </source>
</reference>
<dbReference type="GO" id="GO:0003700">
    <property type="term" value="F:DNA-binding transcription factor activity"/>
    <property type="evidence" value="ECO:0007669"/>
    <property type="project" value="InterPro"/>
</dbReference>
<keyword evidence="3" id="KW-0804">Transcription</keyword>
<evidence type="ECO:0000313" key="5">
    <source>
        <dbReference type="EMBL" id="TDX02367.1"/>
    </source>
</evidence>
<dbReference type="InterPro" id="IPR046532">
    <property type="entry name" value="DUF6597"/>
</dbReference>
<comment type="caution">
    <text evidence="5">The sequence shown here is derived from an EMBL/GenBank/DDBJ whole genome shotgun (WGS) entry which is preliminary data.</text>
</comment>
<evidence type="ECO:0000259" key="4">
    <source>
        <dbReference type="PROSITE" id="PS01124"/>
    </source>
</evidence>
<dbReference type="RefSeq" id="WP_133994984.1">
    <property type="nucleotide sequence ID" value="NZ_SODV01000001.1"/>
</dbReference>
<dbReference type="InterPro" id="IPR050204">
    <property type="entry name" value="AraC_XylS_family_regulators"/>
</dbReference>
<dbReference type="InterPro" id="IPR018060">
    <property type="entry name" value="HTH_AraC"/>
</dbReference>
<protein>
    <submittedName>
        <fullName evidence="5">AraC family transcriptional regulator</fullName>
    </submittedName>
</protein>
<keyword evidence="6" id="KW-1185">Reference proteome</keyword>
<organism evidence="5 6">
    <name type="scientific">Dinghuibacter silviterrae</name>
    <dbReference type="NCBI Taxonomy" id="1539049"/>
    <lineage>
        <taxon>Bacteria</taxon>
        <taxon>Pseudomonadati</taxon>
        <taxon>Bacteroidota</taxon>
        <taxon>Chitinophagia</taxon>
        <taxon>Chitinophagales</taxon>
        <taxon>Chitinophagaceae</taxon>
        <taxon>Dinghuibacter</taxon>
    </lineage>
</organism>
<evidence type="ECO:0000256" key="2">
    <source>
        <dbReference type="ARBA" id="ARBA00023125"/>
    </source>
</evidence>
<dbReference type="EMBL" id="SODV01000001">
    <property type="protein sequence ID" value="TDX02367.1"/>
    <property type="molecule type" value="Genomic_DNA"/>
</dbReference>
<dbReference type="Gene3D" id="1.10.10.60">
    <property type="entry name" value="Homeodomain-like"/>
    <property type="match status" value="1"/>
</dbReference>
<dbReference type="SMART" id="SM00342">
    <property type="entry name" value="HTH_ARAC"/>
    <property type="match status" value="1"/>
</dbReference>
<dbReference type="OrthoDB" id="655946at2"/>
<dbReference type="Proteomes" id="UP000294498">
    <property type="component" value="Unassembled WGS sequence"/>
</dbReference>
<dbReference type="AlphaFoldDB" id="A0A4R8DY40"/>
<keyword evidence="1" id="KW-0805">Transcription regulation</keyword>
<dbReference type="PANTHER" id="PTHR46796:SF13">
    <property type="entry name" value="HTH-TYPE TRANSCRIPTIONAL ACTIVATOR RHAS"/>
    <property type="match status" value="1"/>
</dbReference>
<evidence type="ECO:0000256" key="1">
    <source>
        <dbReference type="ARBA" id="ARBA00023015"/>
    </source>
</evidence>